<evidence type="ECO:0000256" key="2">
    <source>
        <dbReference type="SAM" id="Phobius"/>
    </source>
</evidence>
<keyword evidence="2" id="KW-1133">Transmembrane helix</keyword>
<name>A0A067SFG1_GALM3</name>
<feature type="compositionally biased region" description="Pro residues" evidence="1">
    <location>
        <begin position="296"/>
        <end position="305"/>
    </location>
</feature>
<organism evidence="3 4">
    <name type="scientific">Galerina marginata (strain CBS 339.88)</name>
    <dbReference type="NCBI Taxonomy" id="685588"/>
    <lineage>
        <taxon>Eukaryota</taxon>
        <taxon>Fungi</taxon>
        <taxon>Dikarya</taxon>
        <taxon>Basidiomycota</taxon>
        <taxon>Agaricomycotina</taxon>
        <taxon>Agaricomycetes</taxon>
        <taxon>Agaricomycetidae</taxon>
        <taxon>Agaricales</taxon>
        <taxon>Agaricineae</taxon>
        <taxon>Strophariaceae</taxon>
        <taxon>Galerina</taxon>
    </lineage>
</organism>
<dbReference type="Gene3D" id="2.60.120.260">
    <property type="entry name" value="Galactose-binding domain-like"/>
    <property type="match status" value="1"/>
</dbReference>
<dbReference type="HOGENOM" id="CLU_729668_0_0_1"/>
<feature type="region of interest" description="Disordered" evidence="1">
    <location>
        <begin position="289"/>
        <end position="311"/>
    </location>
</feature>
<dbReference type="OrthoDB" id="3265734at2759"/>
<keyword evidence="2" id="KW-0472">Membrane</keyword>
<feature type="compositionally biased region" description="Polar residues" evidence="1">
    <location>
        <begin position="351"/>
        <end position="360"/>
    </location>
</feature>
<gene>
    <name evidence="3" type="ORF">GALMADRAFT_145373</name>
</gene>
<dbReference type="AlphaFoldDB" id="A0A067SFG1"/>
<dbReference type="EMBL" id="KL142401">
    <property type="protein sequence ID" value="KDR69651.1"/>
    <property type="molecule type" value="Genomic_DNA"/>
</dbReference>
<evidence type="ECO:0000313" key="4">
    <source>
        <dbReference type="Proteomes" id="UP000027222"/>
    </source>
</evidence>
<evidence type="ECO:0008006" key="5">
    <source>
        <dbReference type="Google" id="ProtNLM"/>
    </source>
</evidence>
<evidence type="ECO:0000256" key="1">
    <source>
        <dbReference type="SAM" id="MobiDB-lite"/>
    </source>
</evidence>
<feature type="transmembrane region" description="Helical" evidence="2">
    <location>
        <begin position="321"/>
        <end position="341"/>
    </location>
</feature>
<dbReference type="Proteomes" id="UP000027222">
    <property type="component" value="Unassembled WGS sequence"/>
</dbReference>
<keyword evidence="4" id="KW-1185">Reference proteome</keyword>
<evidence type="ECO:0000313" key="3">
    <source>
        <dbReference type="EMBL" id="KDR69651.1"/>
    </source>
</evidence>
<proteinExistence type="predicted"/>
<feature type="region of interest" description="Disordered" evidence="1">
    <location>
        <begin position="351"/>
        <end position="409"/>
    </location>
</feature>
<keyword evidence="2" id="KW-0812">Transmembrane</keyword>
<protein>
    <recommendedName>
        <fullName evidence="5">Transmembrane protein</fullName>
    </recommendedName>
</protein>
<accession>A0A067SFG1</accession>
<reference evidence="4" key="1">
    <citation type="journal article" date="2014" name="Proc. Natl. Acad. Sci. U.S.A.">
        <title>Extensive sampling of basidiomycete genomes demonstrates inadequacy of the white-rot/brown-rot paradigm for wood decay fungi.</title>
        <authorList>
            <person name="Riley R."/>
            <person name="Salamov A.A."/>
            <person name="Brown D.W."/>
            <person name="Nagy L.G."/>
            <person name="Floudas D."/>
            <person name="Held B.W."/>
            <person name="Levasseur A."/>
            <person name="Lombard V."/>
            <person name="Morin E."/>
            <person name="Otillar R."/>
            <person name="Lindquist E.A."/>
            <person name="Sun H."/>
            <person name="LaButti K.M."/>
            <person name="Schmutz J."/>
            <person name="Jabbour D."/>
            <person name="Luo H."/>
            <person name="Baker S.E."/>
            <person name="Pisabarro A.G."/>
            <person name="Walton J.D."/>
            <person name="Blanchette R.A."/>
            <person name="Henrissat B."/>
            <person name="Martin F."/>
            <person name="Cullen D."/>
            <person name="Hibbett D.S."/>
            <person name="Grigoriev I.V."/>
        </authorList>
    </citation>
    <scope>NUCLEOTIDE SEQUENCE [LARGE SCALE GENOMIC DNA]</scope>
    <source>
        <strain evidence="4">CBS 339.88</strain>
    </source>
</reference>
<sequence>MTTVSTTQVLVDDSDPNIQYSTGWVEKLSPLFQSDPQYPMYGTLHETVNQTEIRYSFSGSSITACAQVTGTTVLPGVALDSDLALWSCSVDDVQVVATVINDINGPSTCCILAVGLDGRAQHEIRILASGSQDRPIRFDYLTYEASSAMPVADLFLSADDPTLKYTDGWEKYTINPGSSHPINAMVTRKNMASLIVDFYGSSILWFTFYNTTTGHDANYTFTVDDDGPKPMSLDQQLLNGSNFIQSIAFRTFALPRGQHRLEVIYHGDVAGNGFPLTLTSLVVQNGTISPSTSVTPSPPTSPTPSPSSLTTKGIQRAHLEIILGCCSAAVLALLILGIFCARRRIKRWNGTSTESGTSSLVEPFSHDPAAASDDTHQKGRHPNGGQEQPIGETAGVEPPPSYITGPHDS</sequence>